<feature type="compositionally biased region" description="Low complexity" evidence="7">
    <location>
        <begin position="1033"/>
        <end position="1042"/>
    </location>
</feature>
<evidence type="ECO:0000256" key="3">
    <source>
        <dbReference type="ARBA" id="ARBA00022771"/>
    </source>
</evidence>
<protein>
    <recommendedName>
        <fullName evidence="8">GATA-type domain-containing protein</fullName>
    </recommendedName>
</protein>
<evidence type="ECO:0000256" key="7">
    <source>
        <dbReference type="SAM" id="MobiDB-lite"/>
    </source>
</evidence>
<keyword evidence="2" id="KW-0479">Metal-binding</keyword>
<dbReference type="PROSITE" id="PS00344">
    <property type="entry name" value="GATA_ZN_FINGER_1"/>
    <property type="match status" value="1"/>
</dbReference>
<evidence type="ECO:0000256" key="5">
    <source>
        <dbReference type="ARBA" id="ARBA00023242"/>
    </source>
</evidence>
<evidence type="ECO:0000313" key="10">
    <source>
        <dbReference type="Proteomes" id="UP000823405"/>
    </source>
</evidence>
<feature type="compositionally biased region" description="Acidic residues" evidence="7">
    <location>
        <begin position="1145"/>
        <end position="1167"/>
    </location>
</feature>
<feature type="region of interest" description="Disordered" evidence="7">
    <location>
        <begin position="863"/>
        <end position="889"/>
    </location>
</feature>
<feature type="compositionally biased region" description="Low complexity" evidence="7">
    <location>
        <begin position="571"/>
        <end position="587"/>
    </location>
</feature>
<feature type="compositionally biased region" description="Basic and acidic residues" evidence="7">
    <location>
        <begin position="943"/>
        <end position="954"/>
    </location>
</feature>
<proteinExistence type="predicted"/>
<dbReference type="PROSITE" id="PS50114">
    <property type="entry name" value="GATA_ZN_FINGER_2"/>
    <property type="match status" value="2"/>
</dbReference>
<feature type="region of interest" description="Disordered" evidence="7">
    <location>
        <begin position="291"/>
        <end position="315"/>
    </location>
</feature>
<feature type="non-terminal residue" evidence="9">
    <location>
        <position position="1"/>
    </location>
</feature>
<feature type="compositionally biased region" description="Basic and acidic residues" evidence="7">
    <location>
        <begin position="211"/>
        <end position="225"/>
    </location>
</feature>
<feature type="region of interest" description="Disordered" evidence="7">
    <location>
        <begin position="92"/>
        <end position="115"/>
    </location>
</feature>
<feature type="compositionally biased region" description="Low complexity" evidence="7">
    <location>
        <begin position="735"/>
        <end position="777"/>
    </location>
</feature>
<evidence type="ECO:0000256" key="6">
    <source>
        <dbReference type="PROSITE-ProRule" id="PRU00094"/>
    </source>
</evidence>
<dbReference type="SUPFAM" id="SSF57716">
    <property type="entry name" value="Glucocorticoid receptor-like (DNA-binding domain)"/>
    <property type="match status" value="2"/>
</dbReference>
<evidence type="ECO:0000256" key="1">
    <source>
        <dbReference type="ARBA" id="ARBA00004123"/>
    </source>
</evidence>
<feature type="compositionally biased region" description="Acidic residues" evidence="7">
    <location>
        <begin position="92"/>
        <end position="109"/>
    </location>
</feature>
<keyword evidence="10" id="KW-1185">Reference proteome</keyword>
<feature type="domain" description="GATA-type" evidence="8">
    <location>
        <begin position="627"/>
        <end position="676"/>
    </location>
</feature>
<feature type="compositionally biased region" description="Basic and acidic residues" evidence="7">
    <location>
        <begin position="995"/>
        <end position="1005"/>
    </location>
</feature>
<dbReference type="SMART" id="SM00401">
    <property type="entry name" value="ZnF_GATA"/>
    <property type="match status" value="2"/>
</dbReference>
<evidence type="ECO:0000313" key="9">
    <source>
        <dbReference type="EMBL" id="KAG0312865.1"/>
    </source>
</evidence>
<feature type="region of interest" description="Disordered" evidence="7">
    <location>
        <begin position="493"/>
        <end position="538"/>
    </location>
</feature>
<feature type="region of interest" description="Disordered" evidence="7">
    <location>
        <begin position="943"/>
        <end position="1050"/>
    </location>
</feature>
<feature type="compositionally biased region" description="Polar residues" evidence="7">
    <location>
        <begin position="794"/>
        <end position="808"/>
    </location>
</feature>
<dbReference type="InterPro" id="IPR000679">
    <property type="entry name" value="Znf_GATA"/>
</dbReference>
<keyword evidence="4" id="KW-0862">Zinc</keyword>
<feature type="compositionally biased region" description="Basic residues" evidence="7">
    <location>
        <begin position="829"/>
        <end position="841"/>
    </location>
</feature>
<feature type="compositionally biased region" description="Polar residues" evidence="7">
    <location>
        <begin position="1174"/>
        <end position="1183"/>
    </location>
</feature>
<dbReference type="AlphaFoldDB" id="A0A9P6R917"/>
<comment type="caution">
    <text evidence="9">The sequence shown here is derived from an EMBL/GenBank/DDBJ whole genome shotgun (WGS) entry which is preliminary data.</text>
</comment>
<feature type="compositionally biased region" description="Low complexity" evidence="7">
    <location>
        <begin position="1010"/>
        <end position="1026"/>
    </location>
</feature>
<feature type="region of interest" description="Disordered" evidence="7">
    <location>
        <begin position="562"/>
        <end position="587"/>
    </location>
</feature>
<feature type="region of interest" description="Disordered" evidence="7">
    <location>
        <begin position="735"/>
        <end position="848"/>
    </location>
</feature>
<dbReference type="GO" id="GO:0008270">
    <property type="term" value="F:zinc ion binding"/>
    <property type="evidence" value="ECO:0007669"/>
    <property type="project" value="UniProtKB-KW"/>
</dbReference>
<comment type="subcellular location">
    <subcellularLocation>
        <location evidence="1">Nucleus</location>
    </subcellularLocation>
</comment>
<dbReference type="Gene3D" id="3.30.50.10">
    <property type="entry name" value="Erythroid Transcription Factor GATA-1, subunit A"/>
    <property type="match status" value="2"/>
</dbReference>
<dbReference type="EMBL" id="JAAAIN010000572">
    <property type="protein sequence ID" value="KAG0312865.1"/>
    <property type="molecule type" value="Genomic_DNA"/>
</dbReference>
<feature type="region of interest" description="Disordered" evidence="7">
    <location>
        <begin position="38"/>
        <end position="72"/>
    </location>
</feature>
<dbReference type="GO" id="GO:0000978">
    <property type="term" value="F:RNA polymerase II cis-regulatory region sequence-specific DNA binding"/>
    <property type="evidence" value="ECO:0007669"/>
    <property type="project" value="TreeGrafter"/>
</dbReference>
<dbReference type="GO" id="GO:0000981">
    <property type="term" value="F:DNA-binding transcription factor activity, RNA polymerase II-specific"/>
    <property type="evidence" value="ECO:0007669"/>
    <property type="project" value="TreeGrafter"/>
</dbReference>
<gene>
    <name evidence="9" type="ORF">BGZ97_010758</name>
</gene>
<dbReference type="GO" id="GO:0005634">
    <property type="term" value="C:nucleus"/>
    <property type="evidence" value="ECO:0007669"/>
    <property type="project" value="UniProtKB-SubCell"/>
</dbReference>
<dbReference type="CDD" id="cd00202">
    <property type="entry name" value="ZnF_GATA"/>
    <property type="match status" value="1"/>
</dbReference>
<feature type="compositionally biased region" description="Polar residues" evidence="7">
    <location>
        <begin position="519"/>
        <end position="538"/>
    </location>
</feature>
<organism evidence="9 10">
    <name type="scientific">Linnemannia gamsii</name>
    <dbReference type="NCBI Taxonomy" id="64522"/>
    <lineage>
        <taxon>Eukaryota</taxon>
        <taxon>Fungi</taxon>
        <taxon>Fungi incertae sedis</taxon>
        <taxon>Mucoromycota</taxon>
        <taxon>Mortierellomycotina</taxon>
        <taxon>Mortierellomycetes</taxon>
        <taxon>Mortierellales</taxon>
        <taxon>Mortierellaceae</taxon>
        <taxon>Linnemannia</taxon>
    </lineage>
</organism>
<dbReference type="InterPro" id="IPR013088">
    <property type="entry name" value="Znf_NHR/GATA"/>
</dbReference>
<dbReference type="Pfam" id="PF00320">
    <property type="entry name" value="GATA"/>
    <property type="match status" value="1"/>
</dbReference>
<dbReference type="Proteomes" id="UP000823405">
    <property type="component" value="Unassembled WGS sequence"/>
</dbReference>
<keyword evidence="5" id="KW-0539">Nucleus</keyword>
<dbReference type="GO" id="GO:0045944">
    <property type="term" value="P:positive regulation of transcription by RNA polymerase II"/>
    <property type="evidence" value="ECO:0007669"/>
    <property type="project" value="TreeGrafter"/>
</dbReference>
<feature type="compositionally biased region" description="Pro residues" evidence="7">
    <location>
        <begin position="507"/>
        <end position="517"/>
    </location>
</feature>
<dbReference type="GO" id="GO:0000122">
    <property type="term" value="P:negative regulation of transcription by RNA polymerase II"/>
    <property type="evidence" value="ECO:0007669"/>
    <property type="project" value="TreeGrafter"/>
</dbReference>
<feature type="domain" description="GATA-type" evidence="8">
    <location>
        <begin position="685"/>
        <end position="717"/>
    </location>
</feature>
<dbReference type="OrthoDB" id="515401at2759"/>
<evidence type="ECO:0000256" key="2">
    <source>
        <dbReference type="ARBA" id="ARBA00022723"/>
    </source>
</evidence>
<keyword evidence="3 6" id="KW-0863">Zinc-finger</keyword>
<dbReference type="PANTHER" id="PTHR10071">
    <property type="entry name" value="TRANSCRIPTION FACTOR GATA FAMILY MEMBER"/>
    <property type="match status" value="1"/>
</dbReference>
<feature type="compositionally biased region" description="Low complexity" evidence="7">
    <location>
        <begin position="193"/>
        <end position="210"/>
    </location>
</feature>
<sequence>MHSVELNINGVVMPLCEQAFSETDARLLLLHDDPQLKKQGEESDENNNIDPLPPLPGQHPNHQQQHQQRDGNHVAAVAVAVGCPLDDTLGFDQDEFDANGDGDGDGDVDVDGRNGGLPGLHVHAAAALPNYVHQQQLPLRHHRPSISDVDDSVELAVDPATSLDYSPQPGDEDTIVAQPGLASFEEEHAAALPISSSSIPPLVPSSPLKIQSERDNDDVVDHDEPCTPSSSSLSSLPLTAVTAATSSSQFKPFSYSRTSTHLPWRISSPSVSSSPMFSGDPLSATLSSAAQSLLRGKPDSTSISEERNTFSATDWRHEQQQQQGFSSTMEQTWAPTSIATTIPSLLSAWDDMPSSPSPHDGHHGGRSSFAAALYNGAPVSLASYAASATVGVGSPSFGATWPSDSISGYNQPSPYPSSPIRLDDPASLAEYARYPSHRGISSLHDAMPQPSSSSSPGGLHSYPYTGYYSGTGFRSPSYPSTMDIYQPSRSIAISGSPFPASTSGPGPSYPPGFPVPNPTSYHRGSSSSALMEGSDTFTPPTVASNSLYNPVSMSGLLPPLNMGGSSGGGSSNANYNGFNNRPSSSSSRNLLGHSMINQQQYAAATAAVGLSMSKQEMQAMDPDPKFCHNCKTTVTPSWRRCPQGRILLCNACGLYQKLHGKPRPFFKAKDGTIKIHRTLPDHDPCEICKTTQSPVWKKGPDGSWICNGCHLIARHGGALHRPTCSANASSTCGGTGASSSAGPFSSSSSVSASASASTSTSAHRRSSSTNHTTISTGKRSRTRAAISMARPESSLDQQHESFSGSPSLPISEVPSRSRAKSSSSSSSRRSSHQRQHSHRSTGRGFTAAPTAVVLPSTVHEAALSRMSSTKSRSIKRRKASGSSSSSRRVHYDVDTIPGEVGMPISTSAVDLNVSTSRRYPLLNANTQRFDVGADEYKAFEEIGRNDDGRGRELGYDFSEWRPNPPPHGSSTPLSYPDELEPFLPSPEGSHSSHKGGMEDSFDHHQQQQIHLPSHSRSALRSSRSHPTQPYYGHQHQQQQQQQRNRRNLRQQQQYDYQPEVYRFHPTPPSDFPYSPSFTSGFQSDALTAAVPTTVPMVATTTARPVGSGAITMTQISGRPLSSSSAIPGPLSKPMRTKTVNLTQNEAEEAVEGEEDGGDGAEEEEVVNEEGKAASVTNTGSDLSSAEEYDSD</sequence>
<evidence type="ECO:0000256" key="4">
    <source>
        <dbReference type="ARBA" id="ARBA00022833"/>
    </source>
</evidence>
<dbReference type="PANTHER" id="PTHR10071:SF281">
    <property type="entry name" value="BOX A-BINDING FACTOR-RELATED"/>
    <property type="match status" value="1"/>
</dbReference>
<dbReference type="InterPro" id="IPR039355">
    <property type="entry name" value="Transcription_factor_GATA"/>
</dbReference>
<feature type="region of interest" description="Disordered" evidence="7">
    <location>
        <begin position="193"/>
        <end position="234"/>
    </location>
</feature>
<feature type="region of interest" description="Disordered" evidence="7">
    <location>
        <begin position="1118"/>
        <end position="1191"/>
    </location>
</feature>
<name>A0A9P6R917_9FUNG</name>
<feature type="compositionally biased region" description="Basic and acidic residues" evidence="7">
    <location>
        <begin position="304"/>
        <end position="315"/>
    </location>
</feature>
<accession>A0A9P6R917</accession>
<evidence type="ECO:0000259" key="8">
    <source>
        <dbReference type="PROSITE" id="PS50114"/>
    </source>
</evidence>
<reference evidence="9" key="1">
    <citation type="journal article" date="2020" name="Fungal Divers.">
        <title>Resolving the Mortierellaceae phylogeny through synthesis of multi-gene phylogenetics and phylogenomics.</title>
        <authorList>
            <person name="Vandepol N."/>
            <person name="Liber J."/>
            <person name="Desiro A."/>
            <person name="Na H."/>
            <person name="Kennedy M."/>
            <person name="Barry K."/>
            <person name="Grigoriev I.V."/>
            <person name="Miller A.N."/>
            <person name="O'Donnell K."/>
            <person name="Stajich J.E."/>
            <person name="Bonito G."/>
        </authorList>
    </citation>
    <scope>NUCLEOTIDE SEQUENCE</scope>
    <source>
        <strain evidence="9">NVP60</strain>
    </source>
</reference>